<evidence type="ECO:0000313" key="3">
    <source>
        <dbReference type="Proteomes" id="UP000009183"/>
    </source>
</evidence>
<keyword evidence="1" id="KW-0732">Signal</keyword>
<dbReference type="HOGENOM" id="CLU_2763032_0_0_1"/>
<gene>
    <name evidence="2" type="ordered locus">VIT_16s0013g02160</name>
</gene>
<feature type="signal peptide" evidence="1">
    <location>
        <begin position="1"/>
        <end position="18"/>
    </location>
</feature>
<name>D7U7G3_VITVI</name>
<accession>D7U7G3</accession>
<dbReference type="PaxDb" id="29760-VIT_16s0013g02160.t01"/>
<proteinExistence type="predicted"/>
<protein>
    <submittedName>
        <fullName evidence="2">Uncharacterized protein</fullName>
    </submittedName>
</protein>
<evidence type="ECO:0000313" key="2">
    <source>
        <dbReference type="EMBL" id="CBI38677.3"/>
    </source>
</evidence>
<feature type="chain" id="PRO_5003106334" evidence="1">
    <location>
        <begin position="19"/>
        <end position="70"/>
    </location>
</feature>
<organism evidence="2 3">
    <name type="scientific">Vitis vinifera</name>
    <name type="common">Grape</name>
    <dbReference type="NCBI Taxonomy" id="29760"/>
    <lineage>
        <taxon>Eukaryota</taxon>
        <taxon>Viridiplantae</taxon>
        <taxon>Streptophyta</taxon>
        <taxon>Embryophyta</taxon>
        <taxon>Tracheophyta</taxon>
        <taxon>Spermatophyta</taxon>
        <taxon>Magnoliopsida</taxon>
        <taxon>eudicotyledons</taxon>
        <taxon>Gunneridae</taxon>
        <taxon>Pentapetalae</taxon>
        <taxon>rosids</taxon>
        <taxon>Vitales</taxon>
        <taxon>Vitaceae</taxon>
        <taxon>Viteae</taxon>
        <taxon>Vitis</taxon>
    </lineage>
</organism>
<dbReference type="Proteomes" id="UP000009183">
    <property type="component" value="Chromosome 16"/>
</dbReference>
<dbReference type="EMBL" id="FN596738">
    <property type="protein sequence ID" value="CBI38677.3"/>
    <property type="molecule type" value="Genomic_DNA"/>
</dbReference>
<sequence>MLLLHMLLAAMEVEHITAITEEGHHSHHGHGICHSGGYHGLGGGIHGGAGGGGCSHQGHGCHGGGHHHPH</sequence>
<dbReference type="InParanoid" id="D7U7G3"/>
<reference evidence="3" key="1">
    <citation type="journal article" date="2007" name="Nature">
        <title>The grapevine genome sequence suggests ancestral hexaploidization in major angiosperm phyla.</title>
        <authorList>
            <consortium name="The French-Italian Public Consortium for Grapevine Genome Characterization."/>
            <person name="Jaillon O."/>
            <person name="Aury J.-M."/>
            <person name="Noel B."/>
            <person name="Policriti A."/>
            <person name="Clepet C."/>
            <person name="Casagrande A."/>
            <person name="Choisne N."/>
            <person name="Aubourg S."/>
            <person name="Vitulo N."/>
            <person name="Jubin C."/>
            <person name="Vezzi A."/>
            <person name="Legeai F."/>
            <person name="Hugueney P."/>
            <person name="Dasilva C."/>
            <person name="Horner D."/>
            <person name="Mica E."/>
            <person name="Jublot D."/>
            <person name="Poulain J."/>
            <person name="Bruyere C."/>
            <person name="Billault A."/>
            <person name="Segurens B."/>
            <person name="Gouyvenoux M."/>
            <person name="Ugarte E."/>
            <person name="Cattonaro F."/>
            <person name="Anthouard V."/>
            <person name="Vico V."/>
            <person name="Del Fabbro C."/>
            <person name="Alaux M."/>
            <person name="Di Gaspero G."/>
            <person name="Dumas V."/>
            <person name="Felice N."/>
            <person name="Paillard S."/>
            <person name="Juman I."/>
            <person name="Moroldo M."/>
            <person name="Scalabrin S."/>
            <person name="Canaguier A."/>
            <person name="Le Clainche I."/>
            <person name="Malacrida G."/>
            <person name="Durand E."/>
            <person name="Pesole G."/>
            <person name="Laucou V."/>
            <person name="Chatelet P."/>
            <person name="Merdinoglu D."/>
            <person name="Delledonne M."/>
            <person name="Pezzotti M."/>
            <person name="Lecharny A."/>
            <person name="Scarpelli C."/>
            <person name="Artiguenave F."/>
            <person name="Pe M.E."/>
            <person name="Valle G."/>
            <person name="Morgante M."/>
            <person name="Caboche M."/>
            <person name="Adam-Blondon A.-F."/>
            <person name="Weissenbach J."/>
            <person name="Quetier F."/>
            <person name="Wincker P."/>
        </authorList>
    </citation>
    <scope>NUCLEOTIDE SEQUENCE [LARGE SCALE GENOMIC DNA]</scope>
    <source>
        <strain evidence="3">cv. Pinot noir / PN40024</strain>
    </source>
</reference>
<evidence type="ECO:0000256" key="1">
    <source>
        <dbReference type="SAM" id="SignalP"/>
    </source>
</evidence>
<dbReference type="AlphaFoldDB" id="D7U7G3"/>
<keyword evidence="3" id="KW-1185">Reference proteome</keyword>